<reference evidence="1" key="2">
    <citation type="submission" date="2021-03" db="UniProtKB">
        <authorList>
            <consortium name="EnsemblPlants"/>
        </authorList>
    </citation>
    <scope>IDENTIFICATION</scope>
</reference>
<organism evidence="1 2">
    <name type="scientific">Cannabis sativa</name>
    <name type="common">Hemp</name>
    <name type="synonym">Marijuana</name>
    <dbReference type="NCBI Taxonomy" id="3483"/>
    <lineage>
        <taxon>Eukaryota</taxon>
        <taxon>Viridiplantae</taxon>
        <taxon>Streptophyta</taxon>
        <taxon>Embryophyta</taxon>
        <taxon>Tracheophyta</taxon>
        <taxon>Spermatophyta</taxon>
        <taxon>Magnoliopsida</taxon>
        <taxon>eudicotyledons</taxon>
        <taxon>Gunneridae</taxon>
        <taxon>Pentapetalae</taxon>
        <taxon>rosids</taxon>
        <taxon>fabids</taxon>
        <taxon>Rosales</taxon>
        <taxon>Cannabaceae</taxon>
        <taxon>Cannabis</taxon>
    </lineage>
</organism>
<dbReference type="OMA" id="YSRIGEK"/>
<name>A0A803PJV0_CANSA</name>
<accession>A0A803PJV0</accession>
<evidence type="ECO:0000313" key="2">
    <source>
        <dbReference type="Proteomes" id="UP000596661"/>
    </source>
</evidence>
<dbReference type="AlphaFoldDB" id="A0A803PJV0"/>
<protein>
    <submittedName>
        <fullName evidence="1">Uncharacterized protein</fullName>
    </submittedName>
</protein>
<sequence>MENWQKPVNATGLMGIWCRLAQMKHVLKVFNTSRIGNVESNYQKARDKFLVARSEAQNSRDEIYLNEESDVAADFVLHKKILRSFLVQMSKVNWLNQGDGNTTYFFACIKKRREENRIASFMDYKGNIIKNYLEVVKHYIDHFKSYMGICSSFGCRLDSRVLDIGNRLNLSQQLKLIHPFTNKEIKEAMLSIPISKIPGPDG</sequence>
<dbReference type="OrthoDB" id="1085116at2759"/>
<evidence type="ECO:0000313" key="1">
    <source>
        <dbReference type="EnsemblPlants" id="cds.evm.model.05.1067"/>
    </source>
</evidence>
<dbReference type="EMBL" id="UZAU01000489">
    <property type="status" value="NOT_ANNOTATED_CDS"/>
    <property type="molecule type" value="Genomic_DNA"/>
</dbReference>
<dbReference type="EnsemblPlants" id="evm.model.05.1067">
    <property type="protein sequence ID" value="cds.evm.model.05.1067"/>
    <property type="gene ID" value="evm.TU.05.1067"/>
</dbReference>
<reference evidence="1" key="1">
    <citation type="submission" date="2018-11" db="EMBL/GenBank/DDBJ databases">
        <authorList>
            <person name="Grassa J C."/>
        </authorList>
    </citation>
    <scope>NUCLEOTIDE SEQUENCE [LARGE SCALE GENOMIC DNA]</scope>
</reference>
<dbReference type="Gramene" id="evm.model.05.1067">
    <property type="protein sequence ID" value="cds.evm.model.05.1067"/>
    <property type="gene ID" value="evm.TU.05.1067"/>
</dbReference>
<dbReference type="Proteomes" id="UP000596661">
    <property type="component" value="Chromosome 5"/>
</dbReference>
<proteinExistence type="predicted"/>
<keyword evidence="2" id="KW-1185">Reference proteome</keyword>